<dbReference type="OrthoDB" id="14765at10239"/>
<dbReference type="GeneID" id="40067621"/>
<accession>K4PAV7</accession>
<protein>
    <submittedName>
        <fullName evidence="1">Uncharacterized protein</fullName>
    </submittedName>
</protein>
<organism evidence="1 2">
    <name type="scientific">Streptomyces phage phiCAM</name>
    <dbReference type="NCBI Taxonomy" id="1239386"/>
    <lineage>
        <taxon>Viruses</taxon>
        <taxon>Duplodnaviria</taxon>
        <taxon>Heunggongvirae</taxon>
        <taxon>Uroviricota</taxon>
        <taxon>Caudoviricetes</taxon>
        <taxon>Arquatrovirinae</taxon>
        <taxon>Camvirus</taxon>
        <taxon>Camvirus CAM</taxon>
    </lineage>
</organism>
<proteinExistence type="predicted"/>
<evidence type="ECO:0000313" key="2">
    <source>
        <dbReference type="Proteomes" id="UP000009206"/>
    </source>
</evidence>
<dbReference type="EMBL" id="JX889246">
    <property type="protein sequence ID" value="AFV51392.1"/>
    <property type="molecule type" value="Genomic_DNA"/>
</dbReference>
<keyword evidence="2" id="KW-1185">Reference proteome</keyword>
<name>K4PAV7_9CAUD</name>
<reference evidence="1 2" key="1">
    <citation type="journal article" date="2012" name="J. Virol.">
        <title>Genome Sequence of a New Streptomyces coelicolor Generalized Transducing Bacteriophage, CAM.</title>
        <authorList>
            <person name="Monson R."/>
            <person name="Salmond G.P."/>
        </authorList>
    </citation>
    <scope>NUCLEOTIDE SEQUENCE [LARGE SCALE GENOMIC DNA]</scope>
</reference>
<dbReference type="Proteomes" id="UP000009206">
    <property type="component" value="Segment"/>
</dbReference>
<dbReference type="RefSeq" id="YP_009592151.1">
    <property type="nucleotide sequence ID" value="NC_041856.1"/>
</dbReference>
<sequence>MIYFKSDHRLYTQALRSARSKSERIAAATSAPEEMPASYTFYLADDLLSGYGVAGDGTLVGVFSLEGGRGDDLMWSAILHHGADRLDCFDGWLNQEFYPRFGFAEYERVPNWTPGEPDVVFMRLTV</sequence>
<dbReference type="KEGG" id="vg:40067621"/>
<evidence type="ECO:0000313" key="1">
    <source>
        <dbReference type="EMBL" id="AFV51392.1"/>
    </source>
</evidence>